<reference evidence="3" key="1">
    <citation type="journal article" date="2015" name="Nature">
        <title>Complex archaea that bridge the gap between prokaryotes and eukaryotes.</title>
        <authorList>
            <person name="Spang A."/>
            <person name="Saw J.H."/>
            <person name="Jorgensen S.L."/>
            <person name="Zaremba-Niedzwiedzka K."/>
            <person name="Martijn J."/>
            <person name="Lind A.E."/>
            <person name="van Eijk R."/>
            <person name="Schleper C."/>
            <person name="Guy L."/>
            <person name="Ettema T.J."/>
        </authorList>
    </citation>
    <scope>NUCLEOTIDE SEQUENCE</scope>
</reference>
<dbReference type="Gene3D" id="1.20.141.10">
    <property type="entry name" value="Chitosanase, subunit A, domain 1"/>
    <property type="match status" value="1"/>
</dbReference>
<dbReference type="InterPro" id="IPR008565">
    <property type="entry name" value="TtsA-like_GH18_dom"/>
</dbReference>
<feature type="domain" description="Peptidoglycan binding" evidence="2">
    <location>
        <begin position="95"/>
        <end position="172"/>
    </location>
</feature>
<feature type="domain" description="TtsA-like Glycoside hydrolase family 108" evidence="1">
    <location>
        <begin position="7"/>
        <end position="92"/>
    </location>
</feature>
<dbReference type="CDD" id="cd13926">
    <property type="entry name" value="N-acetylmuramidase_GH108"/>
    <property type="match status" value="1"/>
</dbReference>
<name>A0A0F9CA01_9ZZZZ</name>
<gene>
    <name evidence="3" type="ORF">LCGC14_2428200</name>
</gene>
<dbReference type="EMBL" id="LAZR01037081">
    <property type="protein sequence ID" value="KKL23157.1"/>
    <property type="molecule type" value="Genomic_DNA"/>
</dbReference>
<dbReference type="Pfam" id="PF09374">
    <property type="entry name" value="PG_binding_3"/>
    <property type="match status" value="1"/>
</dbReference>
<protein>
    <submittedName>
        <fullName evidence="3">Uncharacterized protein</fullName>
    </submittedName>
</protein>
<dbReference type="AlphaFoldDB" id="A0A0F9CA01"/>
<evidence type="ECO:0000259" key="1">
    <source>
        <dbReference type="Pfam" id="PF05838"/>
    </source>
</evidence>
<dbReference type="SUPFAM" id="SSF53955">
    <property type="entry name" value="Lysozyme-like"/>
    <property type="match status" value="1"/>
</dbReference>
<proteinExistence type="predicted"/>
<dbReference type="Pfam" id="PF05838">
    <property type="entry name" value="Glyco_hydro_108"/>
    <property type="match status" value="1"/>
</dbReference>
<evidence type="ECO:0000313" key="3">
    <source>
        <dbReference type="EMBL" id="KKL23157.1"/>
    </source>
</evidence>
<evidence type="ECO:0000259" key="2">
    <source>
        <dbReference type="Pfam" id="PF09374"/>
    </source>
</evidence>
<dbReference type="InterPro" id="IPR023346">
    <property type="entry name" value="Lysozyme-like_dom_sf"/>
</dbReference>
<accession>A0A0F9CA01</accession>
<comment type="caution">
    <text evidence="3">The sequence shown here is derived from an EMBL/GenBank/DDBJ whole genome shotgun (WGS) entry which is preliminary data.</text>
</comment>
<sequence>MIEQLITDVLKAEGWDKYTNHPADKGGPTKWGITQKKWSEYVGFHATAEDIQGITETGAREFYHKLYIIEPQFDQLPQLLIPLVVDSGVNSGPKRASKWVQRAVGARQDGKIGPNTLAAVRDSNHIAIFLKVVSFRCKLYGRLVSRDPKLKAAKGAGFRLQAEFAAGWNNRVMGFLERLAEAIN</sequence>
<dbReference type="InterPro" id="IPR018537">
    <property type="entry name" value="Peptidoglycan-bd_3"/>
</dbReference>
<organism evidence="3">
    <name type="scientific">marine sediment metagenome</name>
    <dbReference type="NCBI Taxonomy" id="412755"/>
    <lineage>
        <taxon>unclassified sequences</taxon>
        <taxon>metagenomes</taxon>
        <taxon>ecological metagenomes</taxon>
    </lineage>
</organism>